<organism evidence="15 16">
    <name type="scientific">Holothuria leucospilota</name>
    <name type="common">Black long sea cucumber</name>
    <name type="synonym">Mertensiothuria leucospilota</name>
    <dbReference type="NCBI Taxonomy" id="206669"/>
    <lineage>
        <taxon>Eukaryota</taxon>
        <taxon>Metazoa</taxon>
        <taxon>Echinodermata</taxon>
        <taxon>Eleutherozoa</taxon>
        <taxon>Echinozoa</taxon>
        <taxon>Holothuroidea</taxon>
        <taxon>Aspidochirotacea</taxon>
        <taxon>Aspidochirotida</taxon>
        <taxon>Holothuriidae</taxon>
        <taxon>Holothuria</taxon>
    </lineage>
</organism>
<keyword evidence="9" id="KW-0862">Zinc</keyword>
<evidence type="ECO:0000256" key="5">
    <source>
        <dbReference type="ARBA" id="ARBA00006045"/>
    </source>
</evidence>
<evidence type="ECO:0000256" key="9">
    <source>
        <dbReference type="ARBA" id="ARBA00022833"/>
    </source>
</evidence>
<name>A0A9Q0YBL8_HOLLE</name>
<keyword evidence="16" id="KW-1185">Reference proteome</keyword>
<feature type="compositionally biased region" description="Basic and acidic residues" evidence="13">
    <location>
        <begin position="549"/>
        <end position="566"/>
    </location>
</feature>
<gene>
    <name evidence="15" type="ORF">HOLleu_41483</name>
</gene>
<feature type="compositionally biased region" description="Basic and acidic residues" evidence="13">
    <location>
        <begin position="472"/>
        <end position="487"/>
    </location>
</feature>
<comment type="cofactor">
    <cofactor evidence="2">
        <name>Zn(2+)</name>
        <dbReference type="ChEBI" id="CHEBI:29105"/>
    </cofactor>
</comment>
<feature type="compositionally biased region" description="Acidic residues" evidence="13">
    <location>
        <begin position="454"/>
        <end position="465"/>
    </location>
</feature>
<dbReference type="FunFam" id="3.60.21.10:FF:000035">
    <property type="entry name" value="Lariat debranching enzyme"/>
    <property type="match status" value="1"/>
</dbReference>
<sequence>MKIAVEGCCHGELDKIYDAINHIRDKKGIEIDLLLCCGDFQAVRNEGDLECMAVPRKYRQIQTFYKYYSGEKKAPVLTIFIGGNHEASNYLQEIPYGGWVCPNIYYLGYAGIVNYGGIRIGGLSGIFKGRDYRRGHYEKTPYSDESIRSVYHIRNVEVFRLKQVKQPLDIMMSHDWPRGVYRHGNIHKLTQMKPFLKSEIETETLGSGPTAELLASLHPKYWFSAHLHVKFAALVKQMHLGEEKVTKFLSLDKCLPGRSFLQVLDVPTDSKKPYELTFDTEWLSILRLTDRFTSISPKEVRLPDPSQSSSFIPSLGDVAKVRTLLGENLKIPENFEQTAIPYNPNNLDRHPTQPVLKVNSQTTFLCSKLGITDPTRMLIEEEDGLSPLTMEDTGDEVRLSDNYADFDDTSESKNLDVSVTDDSDMSFLGNETYASFDSSVNNSMCVTPGNPEEISLDDIPSDGEGEQVVSGWEKETEDGVRAKEGKMLPRAVLLPPKLDINESSDPGETDPDTSGNELDPHSMFLKRKKLNVQGSSSRDASDEASLSGDTERSDCGPESDKEEPPVWKKKLKRRNLSIYSSNDGDDES</sequence>
<evidence type="ECO:0000313" key="15">
    <source>
        <dbReference type="EMBL" id="KAJ8019763.1"/>
    </source>
</evidence>
<dbReference type="PANTHER" id="PTHR12849:SF0">
    <property type="entry name" value="LARIAT DEBRANCHING ENZYME"/>
    <property type="match status" value="1"/>
</dbReference>
<evidence type="ECO:0000256" key="6">
    <source>
        <dbReference type="ARBA" id="ARBA00022664"/>
    </source>
</evidence>
<dbReference type="EMBL" id="JAIZAY010000023">
    <property type="protein sequence ID" value="KAJ8019763.1"/>
    <property type="molecule type" value="Genomic_DNA"/>
</dbReference>
<evidence type="ECO:0000259" key="14">
    <source>
        <dbReference type="SMART" id="SM01124"/>
    </source>
</evidence>
<dbReference type="SMART" id="SM01124">
    <property type="entry name" value="DBR1"/>
    <property type="match status" value="1"/>
</dbReference>
<evidence type="ECO:0000256" key="2">
    <source>
        <dbReference type="ARBA" id="ARBA00001947"/>
    </source>
</evidence>
<keyword evidence="7" id="KW-0479">Metal-binding</keyword>
<evidence type="ECO:0000256" key="13">
    <source>
        <dbReference type="SAM" id="MobiDB-lite"/>
    </source>
</evidence>
<evidence type="ECO:0000256" key="4">
    <source>
        <dbReference type="ARBA" id="ARBA00004123"/>
    </source>
</evidence>
<comment type="similarity">
    <text evidence="5">Belongs to the lariat debranching enzyme family.</text>
</comment>
<dbReference type="Gene3D" id="3.60.21.10">
    <property type="match status" value="1"/>
</dbReference>
<keyword evidence="10" id="KW-0408">Iron</keyword>
<dbReference type="InterPro" id="IPR004843">
    <property type="entry name" value="Calcineurin-like_PHP"/>
</dbReference>
<dbReference type="InterPro" id="IPR007708">
    <property type="entry name" value="DBR1_C"/>
</dbReference>
<keyword evidence="6" id="KW-0507">mRNA processing</keyword>
<comment type="caution">
    <text evidence="15">The sequence shown here is derived from an EMBL/GenBank/DDBJ whole genome shotgun (WGS) entry which is preliminary data.</text>
</comment>
<dbReference type="AlphaFoldDB" id="A0A9Q0YBL8"/>
<dbReference type="InterPro" id="IPR041816">
    <property type="entry name" value="Dbr1_N"/>
</dbReference>
<dbReference type="GO" id="GO:0005634">
    <property type="term" value="C:nucleus"/>
    <property type="evidence" value="ECO:0007669"/>
    <property type="project" value="UniProtKB-SubCell"/>
</dbReference>
<evidence type="ECO:0000256" key="12">
    <source>
        <dbReference type="ARBA" id="ARBA00023242"/>
    </source>
</evidence>
<dbReference type="Pfam" id="PF05011">
    <property type="entry name" value="DBR1"/>
    <property type="match status" value="1"/>
</dbReference>
<evidence type="ECO:0000256" key="7">
    <source>
        <dbReference type="ARBA" id="ARBA00022723"/>
    </source>
</evidence>
<dbReference type="GO" id="GO:0046872">
    <property type="term" value="F:metal ion binding"/>
    <property type="evidence" value="ECO:0007669"/>
    <property type="project" value="UniProtKB-KW"/>
</dbReference>
<feature type="domain" description="Lariat debranching enzyme C-terminal" evidence="14">
    <location>
        <begin position="237"/>
        <end position="375"/>
    </location>
</feature>
<evidence type="ECO:0000256" key="3">
    <source>
        <dbReference type="ARBA" id="ARBA00001954"/>
    </source>
</evidence>
<proteinExistence type="inferred from homology"/>
<feature type="region of interest" description="Disordered" evidence="13">
    <location>
        <begin position="449"/>
        <end position="588"/>
    </location>
</feature>
<comment type="cofactor">
    <cofactor evidence="3">
        <name>Fe(2+)</name>
        <dbReference type="ChEBI" id="CHEBI:29033"/>
    </cofactor>
</comment>
<keyword evidence="8" id="KW-0378">Hydrolase</keyword>
<protein>
    <submittedName>
        <fullName evidence="15">Lariat debranching enzyme A</fullName>
    </submittedName>
</protein>
<comment type="subcellular location">
    <subcellularLocation>
        <location evidence="4">Nucleus</location>
    </subcellularLocation>
</comment>
<dbReference type="GO" id="GO:0008419">
    <property type="term" value="F:RNA lariat debranching enzyme activity"/>
    <property type="evidence" value="ECO:0007669"/>
    <property type="project" value="TreeGrafter"/>
</dbReference>
<evidence type="ECO:0000256" key="10">
    <source>
        <dbReference type="ARBA" id="ARBA00023004"/>
    </source>
</evidence>
<evidence type="ECO:0000256" key="1">
    <source>
        <dbReference type="ARBA" id="ARBA00001936"/>
    </source>
</evidence>
<reference evidence="15" key="1">
    <citation type="submission" date="2021-10" db="EMBL/GenBank/DDBJ databases">
        <title>Tropical sea cucumber genome reveals ecological adaptation and Cuvierian tubules defense mechanism.</title>
        <authorList>
            <person name="Chen T."/>
        </authorList>
    </citation>
    <scope>NUCLEOTIDE SEQUENCE</scope>
    <source>
        <strain evidence="15">Nanhai2018</strain>
        <tissue evidence="15">Muscle</tissue>
    </source>
</reference>
<evidence type="ECO:0000256" key="11">
    <source>
        <dbReference type="ARBA" id="ARBA00023211"/>
    </source>
</evidence>
<evidence type="ECO:0000313" key="16">
    <source>
        <dbReference type="Proteomes" id="UP001152320"/>
    </source>
</evidence>
<dbReference type="OrthoDB" id="407609at2759"/>
<accession>A0A9Q0YBL8</accession>
<dbReference type="Pfam" id="PF00149">
    <property type="entry name" value="Metallophos"/>
    <property type="match status" value="1"/>
</dbReference>
<dbReference type="InterPro" id="IPR029052">
    <property type="entry name" value="Metallo-depent_PP-like"/>
</dbReference>
<comment type="cofactor">
    <cofactor evidence="1">
        <name>Mn(2+)</name>
        <dbReference type="ChEBI" id="CHEBI:29035"/>
    </cofactor>
</comment>
<evidence type="ECO:0000256" key="8">
    <source>
        <dbReference type="ARBA" id="ARBA00022801"/>
    </source>
</evidence>
<keyword evidence="12" id="KW-0539">Nucleus</keyword>
<dbReference type="SUPFAM" id="SSF56300">
    <property type="entry name" value="Metallo-dependent phosphatases"/>
    <property type="match status" value="1"/>
</dbReference>
<dbReference type="Proteomes" id="UP001152320">
    <property type="component" value="Chromosome 23"/>
</dbReference>
<dbReference type="PANTHER" id="PTHR12849">
    <property type="entry name" value="RNA LARIAT DEBRANCHING ENZYME"/>
    <property type="match status" value="1"/>
</dbReference>
<keyword evidence="11" id="KW-0464">Manganese</keyword>
<dbReference type="CDD" id="cd00844">
    <property type="entry name" value="MPP_Dbr1_N"/>
    <property type="match status" value="1"/>
</dbReference>
<dbReference type="GO" id="GO:0000398">
    <property type="term" value="P:mRNA splicing, via spliceosome"/>
    <property type="evidence" value="ECO:0007669"/>
    <property type="project" value="TreeGrafter"/>
</dbReference>